<name>Q2H5P0_CHAGB</name>
<gene>
    <name evidence="1" type="ORF">CHGG_06025</name>
</gene>
<dbReference type="InParanoid" id="Q2H5P0"/>
<dbReference type="Proteomes" id="UP000001056">
    <property type="component" value="Unassembled WGS sequence"/>
</dbReference>
<reference evidence="2" key="1">
    <citation type="journal article" date="2015" name="Genome Announc.">
        <title>Draft genome sequence of the cellulolytic fungus Chaetomium globosum.</title>
        <authorList>
            <person name="Cuomo C.A."/>
            <person name="Untereiner W.A."/>
            <person name="Ma L.-J."/>
            <person name="Grabherr M."/>
            <person name="Birren B.W."/>
        </authorList>
    </citation>
    <scope>NUCLEOTIDE SEQUENCE [LARGE SCALE GENOMIC DNA]</scope>
    <source>
        <strain evidence="2">ATCC 6205 / CBS 148.51 / DSM 1962 / NBRC 6347 / NRRL 1970</strain>
    </source>
</reference>
<dbReference type="VEuPathDB" id="FungiDB:CHGG_06025"/>
<dbReference type="AlphaFoldDB" id="Q2H5P0"/>
<dbReference type="EMBL" id="CH408031">
    <property type="protein sequence ID" value="EAQ89406.1"/>
    <property type="molecule type" value="Genomic_DNA"/>
</dbReference>
<proteinExistence type="predicted"/>
<evidence type="ECO:0000313" key="1">
    <source>
        <dbReference type="EMBL" id="EAQ89406.1"/>
    </source>
</evidence>
<accession>Q2H5P0</accession>
<dbReference type="GeneID" id="4390465"/>
<protein>
    <submittedName>
        <fullName evidence="1">Uncharacterized protein</fullName>
    </submittedName>
</protein>
<keyword evidence="2" id="KW-1185">Reference proteome</keyword>
<evidence type="ECO:0000313" key="2">
    <source>
        <dbReference type="Proteomes" id="UP000001056"/>
    </source>
</evidence>
<dbReference type="HOGENOM" id="CLU_993970_0_0_1"/>
<dbReference type="RefSeq" id="XP_001222120.1">
    <property type="nucleotide sequence ID" value="XM_001222119.1"/>
</dbReference>
<organism evidence="1 2">
    <name type="scientific">Chaetomium globosum (strain ATCC 6205 / CBS 148.51 / DSM 1962 / NBRC 6347 / NRRL 1970)</name>
    <name type="common">Soil fungus</name>
    <dbReference type="NCBI Taxonomy" id="306901"/>
    <lineage>
        <taxon>Eukaryota</taxon>
        <taxon>Fungi</taxon>
        <taxon>Dikarya</taxon>
        <taxon>Ascomycota</taxon>
        <taxon>Pezizomycotina</taxon>
        <taxon>Sordariomycetes</taxon>
        <taxon>Sordariomycetidae</taxon>
        <taxon>Sordariales</taxon>
        <taxon>Chaetomiaceae</taxon>
        <taxon>Chaetomium</taxon>
    </lineage>
</organism>
<sequence length="280" mass="31105">MELLAFQQIPTFVLPNRATAAVADLCQFYDNIHAIVLDHRKQQGRDHSGFKALSQLCKEISKIVVLWRNADDQIEPPNLKPLIEFAQHLEDRFGKGGVEDETKSEKYIRFISARARDGKQQTQKEDALVVMAENIKKALNPTTVDKAGVEVQQEIHGPWILVTVDGYWAEGSPVAHHRPNAGDFDPLKKDLSCTEPEPWGEKVYIWSRSAYSSPQMTFLIPADDAREVDGDPLLRWNDGESDFLSSIGSVSAPVPPCVEATGGYDGRIGSCELAGDQIMC</sequence>